<dbReference type="AlphaFoldDB" id="A0A2M7UJS3"/>
<gene>
    <name evidence="2" type="ORF">COY09_00695</name>
</gene>
<feature type="binding site" evidence="1">
    <location>
        <position position="35"/>
    </location>
    <ligand>
        <name>Mg(2+)</name>
        <dbReference type="ChEBI" id="CHEBI:18420"/>
    </ligand>
</feature>
<proteinExistence type="predicted"/>
<evidence type="ECO:0000256" key="1">
    <source>
        <dbReference type="PIRSR" id="PIRSR601501-1"/>
    </source>
</evidence>
<comment type="caution">
    <text evidence="2">The sequence shown here is derived from an EMBL/GenBank/DDBJ whole genome shotgun (WGS) entry which is preliminary data.</text>
</comment>
<keyword evidence="1" id="KW-0460">Magnesium</keyword>
<dbReference type="EMBL" id="PFOI01000014">
    <property type="protein sequence ID" value="PIZ71412.1"/>
    <property type="molecule type" value="Genomic_DNA"/>
</dbReference>
<dbReference type="Pfam" id="PF00374">
    <property type="entry name" value="NiFeSe_Hases"/>
    <property type="match status" value="2"/>
</dbReference>
<evidence type="ECO:0008006" key="4">
    <source>
        <dbReference type="Google" id="ProtNLM"/>
    </source>
</evidence>
<accession>A0A2M7UJS3</accession>
<dbReference type="InterPro" id="IPR029014">
    <property type="entry name" value="NiFe-Hase_large"/>
</dbReference>
<feature type="binding site" evidence="1">
    <location>
        <position position="54"/>
    </location>
    <ligand>
        <name>Ni(2+)</name>
        <dbReference type="ChEBI" id="CHEBI:49786"/>
    </ligand>
</feature>
<dbReference type="SUPFAM" id="SSF56762">
    <property type="entry name" value="HydB/Nqo4-like"/>
    <property type="match status" value="1"/>
</dbReference>
<feature type="binding site" evidence="1">
    <location>
        <position position="362"/>
    </location>
    <ligand>
        <name>Mg(2+)</name>
        <dbReference type="ChEBI" id="CHEBI:18420"/>
    </ligand>
</feature>
<dbReference type="PANTHER" id="PTHR43600:SF4">
    <property type="entry name" value="CYTOSOLIC NIFE-HYDROGENASE, ALPHA SUBUNIT"/>
    <property type="match status" value="1"/>
</dbReference>
<feature type="binding site" evidence="1">
    <location>
        <position position="409"/>
    </location>
    <ligand>
        <name>Mg(2+)</name>
        <dbReference type="ChEBI" id="CHEBI:18420"/>
    </ligand>
</feature>
<sequence length="409" mass="46286">HIAKIEGHMGFVADIINGEVKNARLQVSEGARLIEGILLGRHYYEAPEITSRICGVCPVVHNLASIKALEAALGVDPSEQTKDLRRLMILGQTIHSHCLHLFFFSLGDFFGIASDLDLIKKRLEETQTALAVRNFGNQIIKIIGGRIIHPLTTDIGGFRKLPDKNDLLKIKKLGERILPQAIDLIEIFLNLEYPQIERETEYISLAATKEYAFYDGNIKSTKGLNIPEERFMFDIQEIELINDVAKRPLHQDKSFMVGALARINNNAHQLSNQAKYLLREYKLVLPCYNPFYNIFSQAIEIVHCVEESIRLVDKLLAKPLKDDKIDYKIKAGQGVGAVEAPRGTLYHYYEIDDKGLIKHCNLITPTVQNLANLEADLTKFLPKFKTSHVKEQIKMLVRAYDPCITCATH</sequence>
<feature type="binding site" evidence="1">
    <location>
        <position position="403"/>
    </location>
    <ligand>
        <name>Ni(2+)</name>
        <dbReference type="ChEBI" id="CHEBI:49786"/>
    </ligand>
</feature>
<feature type="non-terminal residue" evidence="2">
    <location>
        <position position="1"/>
    </location>
</feature>
<feature type="binding site" evidence="1">
    <location>
        <position position="57"/>
    </location>
    <ligand>
        <name>Fe cation</name>
        <dbReference type="ChEBI" id="CHEBI:24875"/>
    </ligand>
</feature>
<feature type="binding site" evidence="1">
    <location>
        <position position="406"/>
    </location>
    <ligand>
        <name>Fe cation</name>
        <dbReference type="ChEBI" id="CHEBI:24875"/>
    </ligand>
</feature>
<evidence type="ECO:0000313" key="2">
    <source>
        <dbReference type="EMBL" id="PIZ71412.1"/>
    </source>
</evidence>
<evidence type="ECO:0000313" key="3">
    <source>
        <dbReference type="Proteomes" id="UP000231071"/>
    </source>
</evidence>
<feature type="binding site" evidence="1">
    <location>
        <position position="57"/>
    </location>
    <ligand>
        <name>Ni(2+)</name>
        <dbReference type="ChEBI" id="CHEBI:49786"/>
    </ligand>
</feature>
<reference evidence="3" key="1">
    <citation type="submission" date="2017-09" db="EMBL/GenBank/DDBJ databases">
        <title>Depth-based differentiation of microbial function through sediment-hosted aquifers and enrichment of novel symbionts in the deep terrestrial subsurface.</title>
        <authorList>
            <person name="Probst A.J."/>
            <person name="Ladd B."/>
            <person name="Jarett J.K."/>
            <person name="Geller-Mcgrath D.E."/>
            <person name="Sieber C.M.K."/>
            <person name="Emerson J.B."/>
            <person name="Anantharaman K."/>
            <person name="Thomas B.C."/>
            <person name="Malmstrom R."/>
            <person name="Stieglmeier M."/>
            <person name="Klingl A."/>
            <person name="Woyke T."/>
            <person name="Ryan C.M."/>
            <person name="Banfield J.F."/>
        </authorList>
    </citation>
    <scope>NUCLEOTIDE SEQUENCE [LARGE SCALE GENOMIC DNA]</scope>
</reference>
<dbReference type="Gene3D" id="1.10.645.10">
    <property type="entry name" value="Cytochrome-c3 Hydrogenase, chain B"/>
    <property type="match status" value="1"/>
</dbReference>
<keyword evidence="1" id="KW-0408">Iron</keyword>
<name>A0A2M7UJS3_9BACT</name>
<keyword evidence="1" id="KW-0479">Metal-binding</keyword>
<comment type="cofactor">
    <cofactor evidence="1">
        <name>Ni(2+)</name>
        <dbReference type="ChEBI" id="CHEBI:49786"/>
    </cofactor>
</comment>
<dbReference type="PANTHER" id="PTHR43600">
    <property type="entry name" value="COENZYME F420 HYDROGENASE, SUBUNIT ALPHA"/>
    <property type="match status" value="1"/>
</dbReference>
<organism evidence="2 3">
    <name type="scientific">Candidatus Portnoybacteria bacterium CG_4_10_14_0_2_um_filter_39_11</name>
    <dbReference type="NCBI Taxonomy" id="1974797"/>
    <lineage>
        <taxon>Bacteria</taxon>
        <taxon>Candidatus Portnoyibacteriota</taxon>
    </lineage>
</organism>
<dbReference type="Proteomes" id="UP000231071">
    <property type="component" value="Unassembled WGS sequence"/>
</dbReference>
<dbReference type="GO" id="GO:0016151">
    <property type="term" value="F:nickel cation binding"/>
    <property type="evidence" value="ECO:0007669"/>
    <property type="project" value="InterPro"/>
</dbReference>
<protein>
    <recommendedName>
        <fullName evidence="4">Ni/Fe hydrogenase subunit alpha</fullName>
    </recommendedName>
</protein>
<comment type="cofactor">
    <cofactor evidence="1">
        <name>Fe cation</name>
        <dbReference type="ChEBI" id="CHEBI:24875"/>
    </cofactor>
</comment>
<keyword evidence="1" id="KW-0533">Nickel</keyword>
<dbReference type="InterPro" id="IPR001501">
    <property type="entry name" value="Ni-dep_hyd_lsu"/>
</dbReference>